<evidence type="ECO:0000256" key="1">
    <source>
        <dbReference type="SAM" id="MobiDB-lite"/>
    </source>
</evidence>
<dbReference type="GO" id="GO:0000470">
    <property type="term" value="P:maturation of LSU-rRNA"/>
    <property type="evidence" value="ECO:0007669"/>
    <property type="project" value="TreeGrafter"/>
</dbReference>
<dbReference type="EMBL" id="KV441408">
    <property type="protein sequence ID" value="OAF55570.1"/>
    <property type="molecule type" value="Genomic_DNA"/>
</dbReference>
<feature type="region of interest" description="Disordered" evidence="1">
    <location>
        <begin position="248"/>
        <end position="307"/>
    </location>
</feature>
<accession>A0A177A1V3</accession>
<dbReference type="GO" id="GO:0004519">
    <property type="term" value="F:endonuclease activity"/>
    <property type="evidence" value="ECO:0007669"/>
    <property type="project" value="InterPro"/>
</dbReference>
<dbReference type="Proteomes" id="UP000077154">
    <property type="component" value="Unassembled WGS sequence"/>
</dbReference>
<dbReference type="PANTHER" id="PTHR15002">
    <property type="entry name" value="RIBOSOMAL BIOGENESIS PROTEIN LAS1L"/>
    <property type="match status" value="1"/>
</dbReference>
<dbReference type="GO" id="GO:0000460">
    <property type="term" value="P:maturation of 5.8S rRNA"/>
    <property type="evidence" value="ECO:0007669"/>
    <property type="project" value="TreeGrafter"/>
</dbReference>
<dbReference type="GO" id="GO:0090730">
    <property type="term" value="C:Las1 complex"/>
    <property type="evidence" value="ECO:0007669"/>
    <property type="project" value="InterPro"/>
</dbReference>
<dbReference type="eggNOG" id="KOG2425">
    <property type="taxonomic scope" value="Eukaryota"/>
</dbReference>
<sequence>MVQYIITPWRDRDELIKVRQAFYQKPSNGGPPDKEAWQNAVALVSVWAQRGNCPHLIESTALLISASVNDKPGSSAYAVRAAYSAAFCRFVTGLLDGYQDKKHKLSMFSIAKNIGLPATFVELRHQCTHEELPSLGKLRGACERSLDWIWGQYWSSLEGKDKSSGLDEEPESVEDLSMVLQEYMVWKEGTGSSDEGQRLSFVRRLRKWNTDQILDTLHEFREPGSADSGIMLKSIRLTRGILHGTADPDAFRPVEEEDGSVGNGQGEACTGSNAVEQTSSGLDDDDEENLGWNLWEGPWTPKPIGTV</sequence>
<protein>
    <submittedName>
        <fullName evidence="2">rRNA-processing protein las1</fullName>
    </submittedName>
</protein>
<dbReference type="VEuPathDB" id="FungiDB:GMDG_01794"/>
<dbReference type="GO" id="GO:0030687">
    <property type="term" value="C:preribosome, large subunit precursor"/>
    <property type="evidence" value="ECO:0007669"/>
    <property type="project" value="TreeGrafter"/>
</dbReference>
<proteinExistence type="predicted"/>
<dbReference type="InterPro" id="IPR007174">
    <property type="entry name" value="Las1"/>
</dbReference>
<dbReference type="AlphaFoldDB" id="A0A177A1V3"/>
<organism evidence="2">
    <name type="scientific">Pseudogymnoascus destructans</name>
    <dbReference type="NCBI Taxonomy" id="655981"/>
    <lineage>
        <taxon>Eukaryota</taxon>
        <taxon>Fungi</taxon>
        <taxon>Dikarya</taxon>
        <taxon>Ascomycota</taxon>
        <taxon>Pezizomycotina</taxon>
        <taxon>Leotiomycetes</taxon>
        <taxon>Thelebolales</taxon>
        <taxon>Thelebolaceae</taxon>
        <taxon>Pseudogymnoascus</taxon>
    </lineage>
</organism>
<dbReference type="OrthoDB" id="10263222at2759"/>
<feature type="compositionally biased region" description="Polar residues" evidence="1">
    <location>
        <begin position="270"/>
        <end position="281"/>
    </location>
</feature>
<dbReference type="PANTHER" id="PTHR15002:SF0">
    <property type="entry name" value="RIBOSOMAL BIOGENESIS PROTEIN LAS1L"/>
    <property type="match status" value="1"/>
</dbReference>
<name>A0A177A1V3_9PEZI</name>
<reference evidence="2" key="1">
    <citation type="submission" date="2016-03" db="EMBL/GenBank/DDBJ databases">
        <title>Updated assembly of Pseudogymnoascus destructans, the fungus causing white-nose syndrome of bats.</title>
        <authorList>
            <person name="Palmer J.M."/>
            <person name="Drees K.P."/>
            <person name="Foster J.T."/>
            <person name="Lindner D.L."/>
        </authorList>
    </citation>
    <scope>NUCLEOTIDE SEQUENCE [LARGE SCALE GENOMIC DNA]</scope>
    <source>
        <strain evidence="2">20631-21</strain>
    </source>
</reference>
<dbReference type="Pfam" id="PF04031">
    <property type="entry name" value="Las1"/>
    <property type="match status" value="1"/>
</dbReference>
<evidence type="ECO:0000313" key="2">
    <source>
        <dbReference type="EMBL" id="OAF55570.1"/>
    </source>
</evidence>
<dbReference type="GeneID" id="36290716"/>
<gene>
    <name evidence="2" type="primary">LAS1</name>
    <name evidence="2" type="ORF">VC83_07672</name>
</gene>
<dbReference type="RefSeq" id="XP_024320870.1">
    <property type="nucleotide sequence ID" value="XM_024471238.1"/>
</dbReference>